<protein>
    <submittedName>
        <fullName evidence="2">Uncharacterized protein</fullName>
    </submittedName>
</protein>
<dbReference type="EMBL" id="AZIM01001676">
    <property type="protein sequence ID" value="ETE66043.1"/>
    <property type="molecule type" value="Genomic_DNA"/>
</dbReference>
<organism evidence="2 3">
    <name type="scientific">Ophiophagus hannah</name>
    <name type="common">King cobra</name>
    <name type="synonym">Naja hannah</name>
    <dbReference type="NCBI Taxonomy" id="8665"/>
    <lineage>
        <taxon>Eukaryota</taxon>
        <taxon>Metazoa</taxon>
        <taxon>Chordata</taxon>
        <taxon>Craniata</taxon>
        <taxon>Vertebrata</taxon>
        <taxon>Euteleostomi</taxon>
        <taxon>Lepidosauria</taxon>
        <taxon>Squamata</taxon>
        <taxon>Bifurcata</taxon>
        <taxon>Unidentata</taxon>
        <taxon>Episquamata</taxon>
        <taxon>Toxicofera</taxon>
        <taxon>Serpentes</taxon>
        <taxon>Colubroidea</taxon>
        <taxon>Elapidae</taxon>
        <taxon>Elapinae</taxon>
        <taxon>Ophiophagus</taxon>
    </lineage>
</organism>
<evidence type="ECO:0000256" key="1">
    <source>
        <dbReference type="SAM" id="MobiDB-lite"/>
    </source>
</evidence>
<evidence type="ECO:0000313" key="2">
    <source>
        <dbReference type="EMBL" id="ETE66043.1"/>
    </source>
</evidence>
<proteinExistence type="predicted"/>
<feature type="non-terminal residue" evidence="2">
    <location>
        <position position="1"/>
    </location>
</feature>
<comment type="caution">
    <text evidence="2">The sequence shown here is derived from an EMBL/GenBank/DDBJ whole genome shotgun (WGS) entry which is preliminary data.</text>
</comment>
<evidence type="ECO:0000313" key="3">
    <source>
        <dbReference type="Proteomes" id="UP000018936"/>
    </source>
</evidence>
<accession>V8NWL0</accession>
<name>V8NWL0_OPHHA</name>
<sequence length="123" mass="13714">MTGALFRRIQVKQLAVESRRFIDSIALVFRLGIFYSCSCNEINDGGLTPEEVEYLDIFQSGFRSKNRAAVVLAILLGDLCRDLNRGSILLLVLLDFSVWGSISEEDGPSQTEPSMLSFKHLSP</sequence>
<feature type="region of interest" description="Disordered" evidence="1">
    <location>
        <begin position="104"/>
        <end position="123"/>
    </location>
</feature>
<keyword evidence="3" id="KW-1185">Reference proteome</keyword>
<dbReference type="Proteomes" id="UP000018936">
    <property type="component" value="Unassembled WGS sequence"/>
</dbReference>
<reference evidence="2 3" key="1">
    <citation type="journal article" date="2013" name="Proc. Natl. Acad. Sci. U.S.A.">
        <title>The king cobra genome reveals dynamic gene evolution and adaptation in the snake venom system.</title>
        <authorList>
            <person name="Vonk F.J."/>
            <person name="Casewell N.R."/>
            <person name="Henkel C.V."/>
            <person name="Heimberg A.M."/>
            <person name="Jansen H.J."/>
            <person name="McCleary R.J."/>
            <person name="Kerkkamp H.M."/>
            <person name="Vos R.A."/>
            <person name="Guerreiro I."/>
            <person name="Calvete J.J."/>
            <person name="Wuster W."/>
            <person name="Woods A.E."/>
            <person name="Logan J.M."/>
            <person name="Harrison R.A."/>
            <person name="Castoe T.A."/>
            <person name="de Koning A.P."/>
            <person name="Pollock D.D."/>
            <person name="Yandell M."/>
            <person name="Calderon D."/>
            <person name="Renjifo C."/>
            <person name="Currier R.B."/>
            <person name="Salgado D."/>
            <person name="Pla D."/>
            <person name="Sanz L."/>
            <person name="Hyder A.S."/>
            <person name="Ribeiro J.M."/>
            <person name="Arntzen J.W."/>
            <person name="van den Thillart G.E."/>
            <person name="Boetzer M."/>
            <person name="Pirovano W."/>
            <person name="Dirks R.P."/>
            <person name="Spaink H.P."/>
            <person name="Duboule D."/>
            <person name="McGlinn E."/>
            <person name="Kini R.M."/>
            <person name="Richardson M.K."/>
        </authorList>
    </citation>
    <scope>NUCLEOTIDE SEQUENCE</scope>
    <source>
        <tissue evidence="2">Blood</tissue>
    </source>
</reference>
<gene>
    <name evidence="2" type="ORF">L345_08183</name>
</gene>
<dbReference type="AlphaFoldDB" id="V8NWL0"/>